<keyword evidence="2" id="KW-1185">Reference proteome</keyword>
<dbReference type="EMBL" id="QKUF01000069">
    <property type="protein sequence ID" value="PZW18013.1"/>
    <property type="molecule type" value="Genomic_DNA"/>
</dbReference>
<dbReference type="AlphaFoldDB" id="A0A326TRC8"/>
<gene>
    <name evidence="1" type="ORF">EI42_06420</name>
</gene>
<name>A0A326TRC8_THEHA</name>
<sequence length="239" mass="27489">MRKHEALYLAGADAVTLDCRKVATLRFSGHGAPLSATIYNKVLEIRQKSGKTWFYDLWARNGWDGESPVWRVEFRFKREFLGNLEHPIDDPYDLLDRFRSLWSYAAGQASHSSEEEHELDGWLRYVIPSAADTNRSRWAVHPVWVLVQQAFIEPESEGLGPVVRERKRQRNLEQGLAATVGYLTTLTAWLGGQYAAPDADLSLMLRWLYEAGLEYLEDKQLDFQAEVRKKQARFGLMIA</sequence>
<evidence type="ECO:0000313" key="2">
    <source>
        <dbReference type="Proteomes" id="UP000248806"/>
    </source>
</evidence>
<accession>A0A326TRC8</accession>
<evidence type="ECO:0000313" key="1">
    <source>
        <dbReference type="EMBL" id="PZW18013.1"/>
    </source>
</evidence>
<reference evidence="1 2" key="1">
    <citation type="submission" date="2018-06" db="EMBL/GenBank/DDBJ databases">
        <title>Genomic Encyclopedia of Archaeal and Bacterial Type Strains, Phase II (KMG-II): from individual species to whole genera.</title>
        <authorList>
            <person name="Goeker M."/>
        </authorList>
    </citation>
    <scope>NUCLEOTIDE SEQUENCE [LARGE SCALE GENOMIC DNA]</scope>
    <source>
        <strain evidence="1 2">ATCC BAA-1881</strain>
    </source>
</reference>
<dbReference type="Proteomes" id="UP000248806">
    <property type="component" value="Unassembled WGS sequence"/>
</dbReference>
<dbReference type="RefSeq" id="WP_111326927.1">
    <property type="nucleotide sequence ID" value="NZ_QKUF01000069.1"/>
</dbReference>
<organism evidence="1 2">
    <name type="scientific">Thermosporothrix hazakensis</name>
    <dbReference type="NCBI Taxonomy" id="644383"/>
    <lineage>
        <taxon>Bacteria</taxon>
        <taxon>Bacillati</taxon>
        <taxon>Chloroflexota</taxon>
        <taxon>Ktedonobacteria</taxon>
        <taxon>Ktedonobacterales</taxon>
        <taxon>Thermosporotrichaceae</taxon>
        <taxon>Thermosporothrix</taxon>
    </lineage>
</organism>
<comment type="caution">
    <text evidence="1">The sequence shown here is derived from an EMBL/GenBank/DDBJ whole genome shotgun (WGS) entry which is preliminary data.</text>
</comment>
<proteinExistence type="predicted"/>
<protein>
    <submittedName>
        <fullName evidence="1">Uncharacterized protein</fullName>
    </submittedName>
</protein>